<evidence type="ECO:0000313" key="12">
    <source>
        <dbReference type="Proteomes" id="UP000823749"/>
    </source>
</evidence>
<reference evidence="11" key="1">
    <citation type="submission" date="2020-08" db="EMBL/GenBank/DDBJ databases">
        <title>Plant Genome Project.</title>
        <authorList>
            <person name="Zhang R.-G."/>
        </authorList>
    </citation>
    <scope>NUCLEOTIDE SEQUENCE</scope>
    <source>
        <strain evidence="11">WSP0</strain>
        <tissue evidence="11">Leaf</tissue>
    </source>
</reference>
<evidence type="ECO:0000256" key="8">
    <source>
        <dbReference type="SAM" id="MobiDB-lite"/>
    </source>
</evidence>
<evidence type="ECO:0000256" key="3">
    <source>
        <dbReference type="ARBA" id="ARBA00022692"/>
    </source>
</evidence>
<feature type="transmembrane region" description="Helical" evidence="9">
    <location>
        <begin position="195"/>
        <end position="215"/>
    </location>
</feature>
<dbReference type="PANTHER" id="PTHR31563:SF1">
    <property type="entry name" value="ION CHANNEL CASTOR-RELATED"/>
    <property type="match status" value="1"/>
</dbReference>
<keyword evidence="7" id="KW-0406">Ion transport</keyword>
<proteinExistence type="inferred from homology"/>
<protein>
    <recommendedName>
        <fullName evidence="10">RCK N-terminal domain-containing protein</fullName>
    </recommendedName>
</protein>
<evidence type="ECO:0000256" key="9">
    <source>
        <dbReference type="SAM" id="Phobius"/>
    </source>
</evidence>
<keyword evidence="5 9" id="KW-0472">Membrane</keyword>
<accession>A0AAV6L7R2</accession>
<dbReference type="InterPro" id="IPR010420">
    <property type="entry name" value="CASTOR/POLLUX/SYM8_dom"/>
</dbReference>
<feature type="compositionally biased region" description="Polar residues" evidence="8">
    <location>
        <begin position="36"/>
        <end position="52"/>
    </location>
</feature>
<feature type="compositionally biased region" description="Basic and acidic residues" evidence="8">
    <location>
        <begin position="63"/>
        <end position="87"/>
    </location>
</feature>
<dbReference type="GO" id="GO:0006813">
    <property type="term" value="P:potassium ion transport"/>
    <property type="evidence" value="ECO:0007669"/>
    <property type="project" value="InterPro"/>
</dbReference>
<dbReference type="AlphaFoldDB" id="A0AAV6L7R2"/>
<feature type="transmembrane region" description="Helical" evidence="9">
    <location>
        <begin position="125"/>
        <end position="142"/>
    </location>
</feature>
<keyword evidence="12" id="KW-1185">Reference proteome</keyword>
<keyword evidence="7" id="KW-0813">Transport</keyword>
<keyword evidence="3 9" id="KW-0812">Transmembrane</keyword>
<evidence type="ECO:0000256" key="5">
    <source>
        <dbReference type="ARBA" id="ARBA00023136"/>
    </source>
</evidence>
<dbReference type="InterPro" id="IPR036291">
    <property type="entry name" value="NAD(P)-bd_dom_sf"/>
</dbReference>
<dbReference type="InterPro" id="IPR044849">
    <property type="entry name" value="CASTOR/POLLUX/SYM8-like"/>
</dbReference>
<dbReference type="GO" id="GO:0031965">
    <property type="term" value="C:nuclear membrane"/>
    <property type="evidence" value="ECO:0007669"/>
    <property type="project" value="UniProtKB-SubCell"/>
</dbReference>
<dbReference type="InterPro" id="IPR003148">
    <property type="entry name" value="RCK_N"/>
</dbReference>
<feature type="domain" description="RCK N-terminal" evidence="10">
    <location>
        <begin position="641"/>
        <end position="814"/>
    </location>
</feature>
<dbReference type="Pfam" id="PF22614">
    <property type="entry name" value="Slo-like_RCK"/>
    <property type="match status" value="1"/>
</dbReference>
<comment type="subcellular location">
    <subcellularLocation>
        <location evidence="1">Nucleus membrane</location>
        <topology evidence="1">Multi-pass membrane protein</topology>
    </subcellularLocation>
</comment>
<feature type="region of interest" description="Disordered" evidence="8">
    <location>
        <begin position="1"/>
        <end position="97"/>
    </location>
</feature>
<comment type="caution">
    <text evidence="11">The sequence shown here is derived from an EMBL/GenBank/DDBJ whole genome shotgun (WGS) entry which is preliminary data.</text>
</comment>
<sequence>MSLDPDSAHHHRHSSTKSFSGNNPRRTRRTFVSDPKPSSFQTSPSLSVSAPTRDSRSFGGLQRRIEFDRERSSGRYGGERDSGREVEVSSDSAGNTEEYGGVLGEKVAYRKKFDGFGGGRLKVRWHLGCLIAILFTLSSSLLHKNFSLHNQVIDLQDHISKLNVRLRACNLSDPVDIINSIPHDSVYPPNKSLKISALIVLLTILSLPFLFFKYFHHVLKSRRSPDNTAIEVSLNKQIAYRVDVFLSVHPYAKPTSLLVATLLLICLGGLALFGVTEDSLTDCLWLSWTYLADSGNHTNSEGIGPRLVSVSISFGGMLIFAMMLGLVSEAISEKFDSLRKGRSEVVEQNHTLILGWSDKLGSLLNQLSIASENLGGGIVVVMAERDKEEMELDIAKMEFDFRGTSVICRSGSPLILADLKKVSVSKARAIIVLADDGNADQSDARALRTVLTLTGVKKGLRGHIVVELSDLDNEVLVKLVGGDLVETVVAHDVIGRLMIQCARQPGLAQIWADILGFENCEFYIRRWPQLDGMQFEDVLISFPDAIPCGVKVASYGGKIILNPDESYVLQEGDEILVIAEDDDTYSPSTSPTVKEAPFIDITRPARKPQKILLCGWRWDIDDMIAVWRGHLPKDIIVPKSSERILFCGWRRDMEDMIKVLDAFLAPGSELWMFNEVLENEREKKLIDGGLDITRLVNISIVNREGNAVIRRHLECLPLESFDSILILADESVEDSAMQADSRSLATLLLIRDIQAKRLPFREATVSQGHRGSSSPGSWIGDMQQASDKSVIISEILDPRTKNLLSMSKISDYVLSNELVSMALAMVAEDRQINDVLEELFAEEGNEMHIRQADLYIREGEELSFYEVLLRARQRREIVIGYRLANAEKAVINPPAKNEQRRWSVKDVFVVIAEKE</sequence>
<feature type="transmembrane region" description="Helical" evidence="9">
    <location>
        <begin position="257"/>
        <end position="276"/>
    </location>
</feature>
<dbReference type="Proteomes" id="UP000823749">
    <property type="component" value="Chromosome 2"/>
</dbReference>
<feature type="transmembrane region" description="Helical" evidence="9">
    <location>
        <begin position="307"/>
        <end position="332"/>
    </location>
</feature>
<comment type="similarity">
    <text evidence="2">Belongs to the castor/pollux (TC 1.A.1.23) family.</text>
</comment>
<dbReference type="Pfam" id="PF06241">
    <property type="entry name" value="Castor_Poll_mid"/>
    <property type="match status" value="1"/>
</dbReference>
<evidence type="ECO:0000256" key="4">
    <source>
        <dbReference type="ARBA" id="ARBA00022989"/>
    </source>
</evidence>
<gene>
    <name evidence="11" type="ORF">RHGRI_004126</name>
</gene>
<name>A0AAV6L7R2_9ERIC</name>
<keyword evidence="6" id="KW-0539">Nucleus</keyword>
<organism evidence="11 12">
    <name type="scientific">Rhododendron griersonianum</name>
    <dbReference type="NCBI Taxonomy" id="479676"/>
    <lineage>
        <taxon>Eukaryota</taxon>
        <taxon>Viridiplantae</taxon>
        <taxon>Streptophyta</taxon>
        <taxon>Embryophyta</taxon>
        <taxon>Tracheophyta</taxon>
        <taxon>Spermatophyta</taxon>
        <taxon>Magnoliopsida</taxon>
        <taxon>eudicotyledons</taxon>
        <taxon>Gunneridae</taxon>
        <taxon>Pentapetalae</taxon>
        <taxon>asterids</taxon>
        <taxon>Ericales</taxon>
        <taxon>Ericaceae</taxon>
        <taxon>Ericoideae</taxon>
        <taxon>Rhodoreae</taxon>
        <taxon>Rhododendron</taxon>
    </lineage>
</organism>
<dbReference type="Gene3D" id="3.40.50.720">
    <property type="entry name" value="NAD(P)-binding Rossmann-like Domain"/>
    <property type="match status" value="1"/>
</dbReference>
<keyword evidence="4 9" id="KW-1133">Transmembrane helix</keyword>
<evidence type="ECO:0000313" key="11">
    <source>
        <dbReference type="EMBL" id="KAG5560992.1"/>
    </source>
</evidence>
<dbReference type="SUPFAM" id="SSF51735">
    <property type="entry name" value="NAD(P)-binding Rossmann-fold domains"/>
    <property type="match status" value="1"/>
</dbReference>
<evidence type="ECO:0000256" key="6">
    <source>
        <dbReference type="ARBA" id="ARBA00023242"/>
    </source>
</evidence>
<dbReference type="PROSITE" id="PS51201">
    <property type="entry name" value="RCK_N"/>
    <property type="match status" value="2"/>
</dbReference>
<evidence type="ECO:0000256" key="2">
    <source>
        <dbReference type="ARBA" id="ARBA00008577"/>
    </source>
</evidence>
<dbReference type="SUPFAM" id="SSF81324">
    <property type="entry name" value="Voltage-gated potassium channels"/>
    <property type="match status" value="1"/>
</dbReference>
<feature type="domain" description="RCK N-terminal" evidence="10">
    <location>
        <begin position="348"/>
        <end position="489"/>
    </location>
</feature>
<dbReference type="EMBL" id="JACTNZ010000002">
    <property type="protein sequence ID" value="KAG5560992.1"/>
    <property type="molecule type" value="Genomic_DNA"/>
</dbReference>
<evidence type="ECO:0000256" key="7">
    <source>
        <dbReference type="ARBA" id="ARBA00023303"/>
    </source>
</evidence>
<dbReference type="GO" id="GO:0034220">
    <property type="term" value="P:monoatomic ion transmembrane transport"/>
    <property type="evidence" value="ECO:0007669"/>
    <property type="project" value="UniProtKB-KW"/>
</dbReference>
<evidence type="ECO:0000259" key="10">
    <source>
        <dbReference type="PROSITE" id="PS51201"/>
    </source>
</evidence>
<dbReference type="PANTHER" id="PTHR31563">
    <property type="entry name" value="ION CHANNEL POLLUX-RELATED"/>
    <property type="match status" value="1"/>
</dbReference>
<keyword evidence="7" id="KW-0407">Ion channel</keyword>
<evidence type="ECO:0000256" key="1">
    <source>
        <dbReference type="ARBA" id="ARBA00004232"/>
    </source>
</evidence>